<dbReference type="RefSeq" id="WP_345415186.1">
    <property type="nucleotide sequence ID" value="NZ_AP031496.1"/>
</dbReference>
<dbReference type="GO" id="GO:0045152">
    <property type="term" value="F:antisigma factor binding"/>
    <property type="evidence" value="ECO:0007669"/>
    <property type="project" value="TreeGrafter"/>
</dbReference>
<gene>
    <name evidence="8" type="primary">mucB</name>
    <name evidence="8" type="ORF">GCM10025791_00380</name>
</gene>
<sequence length="311" mass="34000">MLLARLRRYFSDLLNMLAVAVILMNSAGSYAQPNDAEALALLSTVEQSLANVSYTGIYTYEHTGVIDSIKVSKMVVDGEVTSRMEHLSGREVKPIVHQSSLAACEEGLGQRQSAFDKSNLIAHYQFHQLGKERIAGRQALMLQAEPRDEFRFGYRLAIDEETHMPLLLALVSGNRLVERFQFVEFTPVPSPTLEQAPQASQNDHTLTGSCIDQTVQSPWVMGWLPSGFKLVSVKSDNGTDMYSYSDGLSRVSVFVSALAGGATLEGEARRGATIVYLDKVALGDRLFQVSVVGEVPKVAAQKIATSVVAKQ</sequence>
<evidence type="ECO:0000259" key="7">
    <source>
        <dbReference type="Pfam" id="PF17188"/>
    </source>
</evidence>
<keyword evidence="3 5" id="KW-0732">Signal</keyword>
<feature type="domain" description="MucB/RseB N-terminal" evidence="6">
    <location>
        <begin position="38"/>
        <end position="189"/>
    </location>
</feature>
<dbReference type="InterPro" id="IPR038484">
    <property type="entry name" value="MucB/RseB_C_sf"/>
</dbReference>
<evidence type="ECO:0000259" key="6">
    <source>
        <dbReference type="Pfam" id="PF03888"/>
    </source>
</evidence>
<evidence type="ECO:0000256" key="2">
    <source>
        <dbReference type="ARBA" id="ARBA00008150"/>
    </source>
</evidence>
<comment type="similarity">
    <text evidence="2">Belongs to the RseB family.</text>
</comment>
<organism evidence="8 9">
    <name type="scientific">Halioxenophilus aromaticivorans</name>
    <dbReference type="NCBI Taxonomy" id="1306992"/>
    <lineage>
        <taxon>Bacteria</taxon>
        <taxon>Pseudomonadati</taxon>
        <taxon>Pseudomonadota</taxon>
        <taxon>Gammaproteobacteria</taxon>
        <taxon>Alteromonadales</taxon>
        <taxon>Alteromonadaceae</taxon>
        <taxon>Halioxenophilus</taxon>
    </lineage>
</organism>
<reference evidence="9" key="1">
    <citation type="journal article" date="2019" name="Int. J. Syst. Evol. Microbiol.">
        <title>The Global Catalogue of Microorganisms (GCM) 10K type strain sequencing project: providing services to taxonomists for standard genome sequencing and annotation.</title>
        <authorList>
            <consortium name="The Broad Institute Genomics Platform"/>
            <consortium name="The Broad Institute Genome Sequencing Center for Infectious Disease"/>
            <person name="Wu L."/>
            <person name="Ma J."/>
        </authorList>
    </citation>
    <scope>NUCLEOTIDE SEQUENCE [LARGE SCALE GENOMIC DNA]</scope>
    <source>
        <strain evidence="9">JCM 19134</strain>
    </source>
</reference>
<dbReference type="CDD" id="cd16327">
    <property type="entry name" value="RseB"/>
    <property type="match status" value="1"/>
</dbReference>
<dbReference type="Gene3D" id="2.50.20.10">
    <property type="entry name" value="Lipoprotein localisation LolA/LolB/LppX"/>
    <property type="match status" value="1"/>
</dbReference>
<dbReference type="InterPro" id="IPR005588">
    <property type="entry name" value="MucB_RseB"/>
</dbReference>
<comment type="subcellular location">
    <subcellularLocation>
        <location evidence="1">Periplasm</location>
    </subcellularLocation>
</comment>
<dbReference type="Pfam" id="PF03888">
    <property type="entry name" value="MucB_RseB"/>
    <property type="match status" value="1"/>
</dbReference>
<dbReference type="GO" id="GO:0032885">
    <property type="term" value="P:regulation of polysaccharide biosynthetic process"/>
    <property type="evidence" value="ECO:0007669"/>
    <property type="project" value="TreeGrafter"/>
</dbReference>
<dbReference type="GO" id="GO:0030288">
    <property type="term" value="C:outer membrane-bounded periplasmic space"/>
    <property type="evidence" value="ECO:0007669"/>
    <property type="project" value="TreeGrafter"/>
</dbReference>
<accession>A0AAV3TW83</accession>
<dbReference type="PANTHER" id="PTHR38782:SF1">
    <property type="entry name" value="SIGMA-E FACTOR REGULATORY PROTEIN RSEB"/>
    <property type="match status" value="1"/>
</dbReference>
<evidence type="ECO:0000256" key="3">
    <source>
        <dbReference type="ARBA" id="ARBA00022729"/>
    </source>
</evidence>
<dbReference type="PANTHER" id="PTHR38782">
    <property type="match status" value="1"/>
</dbReference>
<feature type="domain" description="MucB/RseB C-terminal" evidence="7">
    <location>
        <begin position="216"/>
        <end position="307"/>
    </location>
</feature>
<dbReference type="AlphaFoldDB" id="A0AAV3TW83"/>
<name>A0AAV3TW83_9ALTE</name>
<feature type="signal peptide" evidence="5">
    <location>
        <begin position="1"/>
        <end position="31"/>
    </location>
</feature>
<dbReference type="InterPro" id="IPR033436">
    <property type="entry name" value="MucB/RseB_C"/>
</dbReference>
<dbReference type="InterPro" id="IPR033434">
    <property type="entry name" value="MucB/RseB_N"/>
</dbReference>
<evidence type="ECO:0000256" key="1">
    <source>
        <dbReference type="ARBA" id="ARBA00004418"/>
    </source>
</evidence>
<feature type="chain" id="PRO_5043337952" evidence="5">
    <location>
        <begin position="32"/>
        <end position="311"/>
    </location>
</feature>
<evidence type="ECO:0000256" key="5">
    <source>
        <dbReference type="SAM" id="SignalP"/>
    </source>
</evidence>
<dbReference type="PIRSF" id="PIRSF005427">
    <property type="entry name" value="RseB"/>
    <property type="match status" value="1"/>
</dbReference>
<dbReference type="Proteomes" id="UP001409585">
    <property type="component" value="Unassembled WGS sequence"/>
</dbReference>
<keyword evidence="9" id="KW-1185">Reference proteome</keyword>
<comment type="caution">
    <text evidence="8">The sequence shown here is derived from an EMBL/GenBank/DDBJ whole genome shotgun (WGS) entry which is preliminary data.</text>
</comment>
<evidence type="ECO:0000313" key="9">
    <source>
        <dbReference type="Proteomes" id="UP001409585"/>
    </source>
</evidence>
<evidence type="ECO:0000313" key="8">
    <source>
        <dbReference type="EMBL" id="GAA4928675.1"/>
    </source>
</evidence>
<evidence type="ECO:0000256" key="4">
    <source>
        <dbReference type="ARBA" id="ARBA00022764"/>
    </source>
</evidence>
<dbReference type="Gene3D" id="3.30.200.100">
    <property type="entry name" value="MucB/RseB, C-terminal domain"/>
    <property type="match status" value="1"/>
</dbReference>
<keyword evidence="4" id="KW-0574">Periplasm</keyword>
<dbReference type="Pfam" id="PF17188">
    <property type="entry name" value="MucB_RseB_C"/>
    <property type="match status" value="1"/>
</dbReference>
<protein>
    <submittedName>
        <fullName evidence="8">Sigma factor AlgU regulator MucB</fullName>
    </submittedName>
</protein>
<dbReference type="EMBL" id="BAABLX010000001">
    <property type="protein sequence ID" value="GAA4928675.1"/>
    <property type="molecule type" value="Genomic_DNA"/>
</dbReference>
<proteinExistence type="inferred from homology"/>